<dbReference type="InterPro" id="IPR019454">
    <property type="entry name" value="Lipoprot_YkyA-like"/>
</dbReference>
<evidence type="ECO:0008006" key="4">
    <source>
        <dbReference type="Google" id="ProtNLM"/>
    </source>
</evidence>
<organism evidence="2 3">
    <name type="scientific">Sporosarcina ureae</name>
    <dbReference type="NCBI Taxonomy" id="1571"/>
    <lineage>
        <taxon>Bacteria</taxon>
        <taxon>Bacillati</taxon>
        <taxon>Bacillota</taxon>
        <taxon>Bacilli</taxon>
        <taxon>Bacillales</taxon>
        <taxon>Caryophanaceae</taxon>
        <taxon>Sporosarcina</taxon>
    </lineage>
</organism>
<evidence type="ECO:0000256" key="1">
    <source>
        <dbReference type="SAM" id="Coils"/>
    </source>
</evidence>
<accession>A0ABM6JYI3</accession>
<dbReference type="Gene3D" id="1.20.120.570">
    <property type="entry name" value="YkyA-like"/>
    <property type="match status" value="1"/>
</dbReference>
<dbReference type="EMBL" id="CP015108">
    <property type="protein sequence ID" value="ARF15191.1"/>
    <property type="molecule type" value="Genomic_DNA"/>
</dbReference>
<keyword evidence="1" id="KW-0175">Coiled coil</keyword>
<gene>
    <name evidence="2" type="ORF">SporoS204_14150</name>
</gene>
<reference evidence="2 3" key="1">
    <citation type="submission" date="2016-04" db="EMBL/GenBank/DDBJ databases">
        <title>Comparative Genomics and Epigenetics of Sporosarcina ureae.</title>
        <authorList>
            <person name="Oliver A.S."/>
            <person name="Cooper K.K."/>
        </authorList>
    </citation>
    <scope>NUCLEOTIDE SEQUENCE [LARGE SCALE GENOMIC DNA]</scope>
    <source>
        <strain evidence="2 3">S204</strain>
    </source>
</reference>
<protein>
    <recommendedName>
        <fullName evidence="4">Cell-wall binding lipoprotein</fullName>
    </recommendedName>
</protein>
<keyword evidence="3" id="KW-1185">Reference proteome</keyword>
<evidence type="ECO:0000313" key="3">
    <source>
        <dbReference type="Proteomes" id="UP000192486"/>
    </source>
</evidence>
<sequence length="208" mass="24437">MKKIMCVLFIFLLLNGCSRESEVTQQFTDLLVAVNEKEKQGNNFGRKLFEKEQKEQVLFIETMGLTQQQYQEVKQRVGALKKSAHERALLLEKEESALRESKKVVDQMSAWIERVDLTNQLDEVVELYYERSEIHETFIMQYKKLIDSQAQLYTQIEDRSIREHELQKHVNEVNDLITSSQQLLSELNEATKEVNRITARALKSLKQQ</sequence>
<dbReference type="InterPro" id="IPR036785">
    <property type="entry name" value="YkyA-like_sf"/>
</dbReference>
<dbReference type="RefSeq" id="WP_029052427.1">
    <property type="nucleotide sequence ID" value="NZ_CP015108.1"/>
</dbReference>
<dbReference type="SUPFAM" id="SSF140423">
    <property type="entry name" value="MW0975(SA0943)-like"/>
    <property type="match status" value="1"/>
</dbReference>
<feature type="coiled-coil region" evidence="1">
    <location>
        <begin position="173"/>
        <end position="200"/>
    </location>
</feature>
<evidence type="ECO:0000313" key="2">
    <source>
        <dbReference type="EMBL" id="ARF15191.1"/>
    </source>
</evidence>
<name>A0ABM6JYI3_SPOUR</name>
<dbReference type="Proteomes" id="UP000192486">
    <property type="component" value="Chromosome"/>
</dbReference>
<dbReference type="Pfam" id="PF10368">
    <property type="entry name" value="YkyA"/>
    <property type="match status" value="1"/>
</dbReference>
<proteinExistence type="predicted"/>